<dbReference type="GO" id="GO:0005886">
    <property type="term" value="C:plasma membrane"/>
    <property type="evidence" value="ECO:0007669"/>
    <property type="project" value="TreeGrafter"/>
</dbReference>
<dbReference type="Pfam" id="PF00474">
    <property type="entry name" value="SSF"/>
    <property type="match status" value="1"/>
</dbReference>
<evidence type="ECO:0000313" key="10">
    <source>
        <dbReference type="Proteomes" id="UP000198847"/>
    </source>
</evidence>
<dbReference type="Proteomes" id="UP000198847">
    <property type="component" value="Unassembled WGS sequence"/>
</dbReference>
<dbReference type="GO" id="GO:0022857">
    <property type="term" value="F:transmembrane transporter activity"/>
    <property type="evidence" value="ECO:0007669"/>
    <property type="project" value="InterPro"/>
</dbReference>
<reference evidence="9 10" key="1">
    <citation type="submission" date="2016-10" db="EMBL/GenBank/DDBJ databases">
        <authorList>
            <person name="de Groot N.N."/>
        </authorList>
    </citation>
    <scope>NUCLEOTIDE SEQUENCE [LARGE SCALE GENOMIC DNA]</scope>
    <source>
        <strain evidence="9 10">DSM 13305</strain>
    </source>
</reference>
<dbReference type="AlphaFoldDB" id="A0A1H8Y0Z6"/>
<keyword evidence="3" id="KW-0813">Transport</keyword>
<feature type="transmembrane region" description="Helical" evidence="8">
    <location>
        <begin position="72"/>
        <end position="95"/>
    </location>
</feature>
<dbReference type="STRING" id="112903.SAMN04490178_13620"/>
<sequence>MNGYVWIIFGYALFLIAIGFLLKNRVKNTNDFFVGNRKFGAGLLFATLIAPNIGAGSTVGIAGLGYTTGISAAWWIIASAIGTMILAFWVGPAIWRKAVKHNLYTLGDYLDYRYGSGFRGLISLLMAIGSIAIFAGQLMGIAWILSAVAGMSKAAGIISGALVVVLYFGAGGLLSAAYVNIIQVCVKFLGFTIALPFVLQAVGGWGGLQDKVAAHLGNAAQTASYFSFDGIGITSLVGFFLMLTPSFFISPALIGKVYSAKDEKTVIRSTFLCGLVMLVFALVPVILGMAAFVTLPQLTERDLALPTVMKECMPFWTSALALAAIFSAEISAADAVLYMITTAFTKDLYKTFVNPSIADAKLLRINRAVTAVAGLIGVLLAIVLPNIIAALSIFYSLMSVSLTAPLLFGLFSRRPSPTAAFLTAMTGIVITAVLQFGYGGKGLGFLNAQSTALVATMLVMLGMMVLFPAKDSKETSP</sequence>
<dbReference type="Gene3D" id="1.20.1730.10">
    <property type="entry name" value="Sodium/glucose cotransporter"/>
    <property type="match status" value="1"/>
</dbReference>
<feature type="transmembrane region" description="Helical" evidence="8">
    <location>
        <begin position="6"/>
        <end position="22"/>
    </location>
</feature>
<evidence type="ECO:0000256" key="1">
    <source>
        <dbReference type="ARBA" id="ARBA00004141"/>
    </source>
</evidence>
<dbReference type="PROSITE" id="PS50283">
    <property type="entry name" value="NA_SOLUT_SYMP_3"/>
    <property type="match status" value="1"/>
</dbReference>
<feature type="transmembrane region" description="Helical" evidence="8">
    <location>
        <begin position="188"/>
        <end position="208"/>
    </location>
</feature>
<dbReference type="PANTHER" id="PTHR48086:SF7">
    <property type="entry name" value="SODIUM-SOLUTE SYMPORTER-RELATED"/>
    <property type="match status" value="1"/>
</dbReference>
<dbReference type="InterPro" id="IPR050277">
    <property type="entry name" value="Sodium:Solute_Symporter"/>
</dbReference>
<feature type="transmembrane region" description="Helical" evidence="8">
    <location>
        <begin position="228"/>
        <end position="249"/>
    </location>
</feature>
<evidence type="ECO:0000256" key="8">
    <source>
        <dbReference type="SAM" id="Phobius"/>
    </source>
</evidence>
<evidence type="ECO:0000256" key="2">
    <source>
        <dbReference type="ARBA" id="ARBA00006434"/>
    </source>
</evidence>
<feature type="transmembrane region" description="Helical" evidence="8">
    <location>
        <begin position="157"/>
        <end position="181"/>
    </location>
</feature>
<dbReference type="InterPro" id="IPR001734">
    <property type="entry name" value="Na/solute_symporter"/>
</dbReference>
<comment type="subcellular location">
    <subcellularLocation>
        <location evidence="1">Membrane</location>
        <topology evidence="1">Multi-pass membrane protein</topology>
    </subcellularLocation>
</comment>
<proteinExistence type="inferred from homology"/>
<evidence type="ECO:0000256" key="4">
    <source>
        <dbReference type="ARBA" id="ARBA00022692"/>
    </source>
</evidence>
<dbReference type="InterPro" id="IPR038377">
    <property type="entry name" value="Na/Glc_symporter_sf"/>
</dbReference>
<protein>
    <submittedName>
        <fullName evidence="9">Solute:Na+ symporter, SSS family</fullName>
    </submittedName>
</protein>
<gene>
    <name evidence="9" type="ORF">SAMN04490178_13620</name>
</gene>
<feature type="transmembrane region" description="Helical" evidence="8">
    <location>
        <begin position="315"/>
        <end position="340"/>
    </location>
</feature>
<feature type="transmembrane region" description="Helical" evidence="8">
    <location>
        <begin position="121"/>
        <end position="145"/>
    </location>
</feature>
<comment type="similarity">
    <text evidence="2 7">Belongs to the sodium:solute symporter (SSF) (TC 2.A.21) family.</text>
</comment>
<feature type="transmembrane region" description="Helical" evidence="8">
    <location>
        <begin position="43"/>
        <end position="66"/>
    </location>
</feature>
<keyword evidence="4 8" id="KW-0812">Transmembrane</keyword>
<feature type="transmembrane region" description="Helical" evidence="8">
    <location>
        <begin position="418"/>
        <end position="438"/>
    </location>
</feature>
<dbReference type="OrthoDB" id="9810181at2"/>
<name>A0A1H8Y0Z6_9FIRM</name>
<evidence type="ECO:0000256" key="6">
    <source>
        <dbReference type="ARBA" id="ARBA00023136"/>
    </source>
</evidence>
<keyword evidence="6 8" id="KW-0472">Membrane</keyword>
<evidence type="ECO:0000256" key="7">
    <source>
        <dbReference type="RuleBase" id="RU362091"/>
    </source>
</evidence>
<evidence type="ECO:0000256" key="5">
    <source>
        <dbReference type="ARBA" id="ARBA00022989"/>
    </source>
</evidence>
<keyword evidence="5 8" id="KW-1133">Transmembrane helix</keyword>
<dbReference type="EMBL" id="FODY01000036">
    <property type="protein sequence ID" value="SEP45722.1"/>
    <property type="molecule type" value="Genomic_DNA"/>
</dbReference>
<feature type="transmembrane region" description="Helical" evidence="8">
    <location>
        <begin position="393"/>
        <end position="411"/>
    </location>
</feature>
<organism evidence="9 10">
    <name type="scientific">Propionispora vibrioides</name>
    <dbReference type="NCBI Taxonomy" id="112903"/>
    <lineage>
        <taxon>Bacteria</taxon>
        <taxon>Bacillati</taxon>
        <taxon>Bacillota</taxon>
        <taxon>Negativicutes</taxon>
        <taxon>Selenomonadales</taxon>
        <taxon>Sporomusaceae</taxon>
        <taxon>Propionispora</taxon>
    </lineage>
</organism>
<dbReference type="CDD" id="cd10322">
    <property type="entry name" value="SLC5sbd"/>
    <property type="match status" value="1"/>
</dbReference>
<accession>A0A1H8Y0Z6</accession>
<evidence type="ECO:0000256" key="3">
    <source>
        <dbReference type="ARBA" id="ARBA00022448"/>
    </source>
</evidence>
<feature type="transmembrane region" description="Helical" evidence="8">
    <location>
        <begin position="270"/>
        <end position="295"/>
    </location>
</feature>
<feature type="transmembrane region" description="Helical" evidence="8">
    <location>
        <begin position="450"/>
        <end position="469"/>
    </location>
</feature>
<keyword evidence="10" id="KW-1185">Reference proteome</keyword>
<dbReference type="PANTHER" id="PTHR48086">
    <property type="entry name" value="SODIUM/PROLINE SYMPORTER-RELATED"/>
    <property type="match status" value="1"/>
</dbReference>
<dbReference type="RefSeq" id="WP_091751782.1">
    <property type="nucleotide sequence ID" value="NZ_FODY01000036.1"/>
</dbReference>
<feature type="transmembrane region" description="Helical" evidence="8">
    <location>
        <begin position="368"/>
        <end position="387"/>
    </location>
</feature>
<evidence type="ECO:0000313" key="9">
    <source>
        <dbReference type="EMBL" id="SEP45722.1"/>
    </source>
</evidence>